<dbReference type="InterPro" id="IPR011990">
    <property type="entry name" value="TPR-like_helical_dom_sf"/>
</dbReference>
<evidence type="ECO:0000313" key="3">
    <source>
        <dbReference type="Proteomes" id="UP001501578"/>
    </source>
</evidence>
<protein>
    <recommendedName>
        <fullName evidence="1">HTH cro/C1-type domain-containing protein</fullName>
    </recommendedName>
</protein>
<evidence type="ECO:0000259" key="1">
    <source>
        <dbReference type="PROSITE" id="PS50943"/>
    </source>
</evidence>
<sequence>MREQQMGVPSSAPGSRAQRVALREEMESLGCSRASIAEEMRVRWGMRAREAWRHAHGWTMEQLADRINAPAARPGDAVAADASLVSKWEKWPHAGGRRPTPRVLGILAEVFGCAASDLLDLADFRELPDGEARSVIGPPPTAQPVVDRRLPEEGGADSTKLVHHAADESAAWVVWAESSNVGDIALEQLVADVRALSGSYLTGDPLTIFKQVCAQRDRVFRLLEGRQYPRQSTDLYTVAGYLCTLLAWISSDLGQSRAAETQGRTAWLCAELAGHNELRAWALSTRSKVAFWDGRLRDAIGFARRGAEYGSPGTVPVLLALQEADAWSTLGAAQEARAALDRATDARDSIVGIDGIGGLFTCTGFRQANYNAAVLARIGDVAASLREAEAALADRHAQAYGTVAQVQISQGFAHLALGQPDGALDALRPVLALPPEKRLETVTRRARELALGLARSPLADSGPGRSLQAKIEEWRLSALPHTLCVDEGRS</sequence>
<feature type="domain" description="HTH cro/C1-type" evidence="1">
    <location>
        <begin position="51"/>
        <end position="118"/>
    </location>
</feature>
<dbReference type="CDD" id="cd00093">
    <property type="entry name" value="HTH_XRE"/>
    <property type="match status" value="1"/>
</dbReference>
<dbReference type="InterPro" id="IPR001387">
    <property type="entry name" value="Cro/C1-type_HTH"/>
</dbReference>
<dbReference type="PROSITE" id="PS50943">
    <property type="entry name" value="HTH_CROC1"/>
    <property type="match status" value="1"/>
</dbReference>
<dbReference type="Gene3D" id="1.10.260.40">
    <property type="entry name" value="lambda repressor-like DNA-binding domains"/>
    <property type="match status" value="1"/>
</dbReference>
<gene>
    <name evidence="2" type="ORF">GCM10009560_48170</name>
</gene>
<dbReference type="RefSeq" id="WP_343952244.1">
    <property type="nucleotide sequence ID" value="NZ_BAAAHQ010000024.1"/>
</dbReference>
<proteinExistence type="predicted"/>
<comment type="caution">
    <text evidence="2">The sequence shown here is derived from an EMBL/GenBank/DDBJ whole genome shotgun (WGS) entry which is preliminary data.</text>
</comment>
<accession>A0ABN1Q733</accession>
<dbReference type="Gene3D" id="1.25.40.10">
    <property type="entry name" value="Tetratricopeptide repeat domain"/>
    <property type="match status" value="1"/>
</dbReference>
<dbReference type="InterPro" id="IPR010982">
    <property type="entry name" value="Lambda_DNA-bd_dom_sf"/>
</dbReference>
<dbReference type="EMBL" id="BAAAHQ010000024">
    <property type="protein sequence ID" value="GAA0938311.1"/>
    <property type="molecule type" value="Genomic_DNA"/>
</dbReference>
<keyword evidence="3" id="KW-1185">Reference proteome</keyword>
<dbReference type="Proteomes" id="UP001501578">
    <property type="component" value="Unassembled WGS sequence"/>
</dbReference>
<organism evidence="2 3">
    <name type="scientific">Nonomuraea longicatena</name>
    <dbReference type="NCBI Taxonomy" id="83682"/>
    <lineage>
        <taxon>Bacteria</taxon>
        <taxon>Bacillati</taxon>
        <taxon>Actinomycetota</taxon>
        <taxon>Actinomycetes</taxon>
        <taxon>Streptosporangiales</taxon>
        <taxon>Streptosporangiaceae</taxon>
        <taxon>Nonomuraea</taxon>
    </lineage>
</organism>
<reference evidence="2 3" key="1">
    <citation type="journal article" date="2019" name="Int. J. Syst. Evol. Microbiol.">
        <title>The Global Catalogue of Microorganisms (GCM) 10K type strain sequencing project: providing services to taxonomists for standard genome sequencing and annotation.</title>
        <authorList>
            <consortium name="The Broad Institute Genomics Platform"/>
            <consortium name="The Broad Institute Genome Sequencing Center for Infectious Disease"/>
            <person name="Wu L."/>
            <person name="Ma J."/>
        </authorList>
    </citation>
    <scope>NUCLEOTIDE SEQUENCE [LARGE SCALE GENOMIC DNA]</scope>
    <source>
        <strain evidence="2 3">JCM 11136</strain>
    </source>
</reference>
<evidence type="ECO:0000313" key="2">
    <source>
        <dbReference type="EMBL" id="GAA0938311.1"/>
    </source>
</evidence>
<name>A0ABN1Q733_9ACTN</name>